<evidence type="ECO:0000256" key="6">
    <source>
        <dbReference type="PROSITE-ProRule" id="PRU00169"/>
    </source>
</evidence>
<dbReference type="PROSITE" id="PS50110">
    <property type="entry name" value="RESPONSE_REGULATORY"/>
    <property type="match status" value="1"/>
</dbReference>
<dbReference type="PANTHER" id="PTHR43065">
    <property type="entry name" value="SENSOR HISTIDINE KINASE"/>
    <property type="match status" value="1"/>
</dbReference>
<dbReference type="InterPro" id="IPR003018">
    <property type="entry name" value="GAF"/>
</dbReference>
<name>A0A2P1PTJ0_9GAMM</name>
<dbReference type="GO" id="GO:0000155">
    <property type="term" value="F:phosphorelay sensor kinase activity"/>
    <property type="evidence" value="ECO:0007669"/>
    <property type="project" value="InterPro"/>
</dbReference>
<dbReference type="InterPro" id="IPR035965">
    <property type="entry name" value="PAS-like_dom_sf"/>
</dbReference>
<dbReference type="InterPro" id="IPR004358">
    <property type="entry name" value="Sig_transdc_His_kin-like_C"/>
</dbReference>
<dbReference type="InterPro" id="IPR029016">
    <property type="entry name" value="GAF-like_dom_sf"/>
</dbReference>
<feature type="modified residue" description="4-aspartylphosphate" evidence="6">
    <location>
        <position position="607"/>
    </location>
</feature>
<evidence type="ECO:0000256" key="1">
    <source>
        <dbReference type="ARBA" id="ARBA00000085"/>
    </source>
</evidence>
<evidence type="ECO:0000259" key="7">
    <source>
        <dbReference type="PROSITE" id="PS50109"/>
    </source>
</evidence>
<dbReference type="OrthoDB" id="9770473at2"/>
<dbReference type="InterPro" id="IPR001789">
    <property type="entry name" value="Sig_transdc_resp-reg_receiver"/>
</dbReference>
<dbReference type="SUPFAM" id="SSF55781">
    <property type="entry name" value="GAF domain-like"/>
    <property type="match status" value="1"/>
</dbReference>
<keyword evidence="12" id="KW-1185">Reference proteome</keyword>
<dbReference type="InterPro" id="IPR000014">
    <property type="entry name" value="PAS"/>
</dbReference>
<reference evidence="11 12" key="1">
    <citation type="submission" date="2018-03" db="EMBL/GenBank/DDBJ databases">
        <title>Ahniella affigens gen. nov., sp. nov., a gammaproteobacterium isolated from sandy soil near a stream.</title>
        <authorList>
            <person name="Ko Y."/>
            <person name="Kim J.-H."/>
        </authorList>
    </citation>
    <scope>NUCLEOTIDE SEQUENCE [LARGE SCALE GENOMIC DNA]</scope>
    <source>
        <strain evidence="11 12">D13</strain>
    </source>
</reference>
<dbReference type="InterPro" id="IPR011006">
    <property type="entry name" value="CheY-like_superfamily"/>
</dbReference>
<dbReference type="Pfam" id="PF02518">
    <property type="entry name" value="HATPase_c"/>
    <property type="match status" value="1"/>
</dbReference>
<dbReference type="Pfam" id="PF00512">
    <property type="entry name" value="HisKA"/>
    <property type="match status" value="1"/>
</dbReference>
<dbReference type="Gene3D" id="3.40.50.2300">
    <property type="match status" value="1"/>
</dbReference>
<dbReference type="EC" id="2.7.13.3" evidence="2"/>
<dbReference type="PROSITE" id="PS50112">
    <property type="entry name" value="PAS"/>
    <property type="match status" value="1"/>
</dbReference>
<dbReference type="SMART" id="SM00065">
    <property type="entry name" value="GAF"/>
    <property type="match status" value="1"/>
</dbReference>
<dbReference type="NCBIfam" id="TIGR00229">
    <property type="entry name" value="sensory_box"/>
    <property type="match status" value="1"/>
</dbReference>
<evidence type="ECO:0000313" key="11">
    <source>
        <dbReference type="EMBL" id="AVP98167.1"/>
    </source>
</evidence>
<dbReference type="EMBL" id="CP027860">
    <property type="protein sequence ID" value="AVP98167.1"/>
    <property type="molecule type" value="Genomic_DNA"/>
</dbReference>
<dbReference type="PROSITE" id="PS50109">
    <property type="entry name" value="HIS_KIN"/>
    <property type="match status" value="1"/>
</dbReference>
<evidence type="ECO:0000259" key="8">
    <source>
        <dbReference type="PROSITE" id="PS50110"/>
    </source>
</evidence>
<protein>
    <recommendedName>
        <fullName evidence="2">histidine kinase</fullName>
        <ecNumber evidence="2">2.7.13.3</ecNumber>
    </recommendedName>
</protein>
<keyword evidence="4" id="KW-0808">Transferase</keyword>
<feature type="domain" description="Response regulatory" evidence="8">
    <location>
        <begin position="557"/>
        <end position="673"/>
    </location>
</feature>
<dbReference type="CDD" id="cd00130">
    <property type="entry name" value="PAS"/>
    <property type="match status" value="1"/>
</dbReference>
<dbReference type="RefSeq" id="WP_106892087.1">
    <property type="nucleotide sequence ID" value="NZ_CP027860.1"/>
</dbReference>
<dbReference type="CDD" id="cd00082">
    <property type="entry name" value="HisKA"/>
    <property type="match status" value="1"/>
</dbReference>
<dbReference type="InterPro" id="IPR003594">
    <property type="entry name" value="HATPase_dom"/>
</dbReference>
<proteinExistence type="predicted"/>
<dbReference type="AlphaFoldDB" id="A0A2P1PTJ0"/>
<dbReference type="SMART" id="SM00388">
    <property type="entry name" value="HisKA"/>
    <property type="match status" value="1"/>
</dbReference>
<dbReference type="InterPro" id="IPR005467">
    <property type="entry name" value="His_kinase_dom"/>
</dbReference>
<dbReference type="KEGG" id="xba:C7S18_13620"/>
<dbReference type="InterPro" id="IPR003661">
    <property type="entry name" value="HisK_dim/P_dom"/>
</dbReference>
<dbReference type="Pfam" id="PF13185">
    <property type="entry name" value="GAF_2"/>
    <property type="match status" value="1"/>
</dbReference>
<evidence type="ECO:0000259" key="10">
    <source>
        <dbReference type="PROSITE" id="PS50113"/>
    </source>
</evidence>
<evidence type="ECO:0000256" key="4">
    <source>
        <dbReference type="ARBA" id="ARBA00022679"/>
    </source>
</evidence>
<evidence type="ECO:0000313" key="12">
    <source>
        <dbReference type="Proteomes" id="UP000241074"/>
    </source>
</evidence>
<evidence type="ECO:0000256" key="2">
    <source>
        <dbReference type="ARBA" id="ARBA00012438"/>
    </source>
</evidence>
<evidence type="ECO:0000256" key="3">
    <source>
        <dbReference type="ARBA" id="ARBA00022553"/>
    </source>
</evidence>
<gene>
    <name evidence="11" type="ORF">C7S18_13620</name>
</gene>
<dbReference type="PANTHER" id="PTHR43065:SF42">
    <property type="entry name" value="TWO-COMPONENT SENSOR PPRA"/>
    <property type="match status" value="1"/>
</dbReference>
<dbReference type="Gene3D" id="3.30.450.20">
    <property type="entry name" value="PAS domain"/>
    <property type="match status" value="1"/>
</dbReference>
<feature type="domain" description="PAS" evidence="9">
    <location>
        <begin position="1"/>
        <end position="55"/>
    </location>
</feature>
<evidence type="ECO:0000256" key="5">
    <source>
        <dbReference type="ARBA" id="ARBA00022777"/>
    </source>
</evidence>
<dbReference type="Gene3D" id="3.30.565.10">
    <property type="entry name" value="Histidine kinase-like ATPase, C-terminal domain"/>
    <property type="match status" value="1"/>
</dbReference>
<dbReference type="SMART" id="SM00448">
    <property type="entry name" value="REC"/>
    <property type="match status" value="1"/>
</dbReference>
<organism evidence="11 12">
    <name type="scientific">Ahniella affigens</name>
    <dbReference type="NCBI Taxonomy" id="2021234"/>
    <lineage>
        <taxon>Bacteria</taxon>
        <taxon>Pseudomonadati</taxon>
        <taxon>Pseudomonadota</taxon>
        <taxon>Gammaproteobacteria</taxon>
        <taxon>Lysobacterales</taxon>
        <taxon>Rhodanobacteraceae</taxon>
        <taxon>Ahniella</taxon>
    </lineage>
</organism>
<dbReference type="Gene3D" id="3.30.450.40">
    <property type="match status" value="1"/>
</dbReference>
<dbReference type="PRINTS" id="PR00344">
    <property type="entry name" value="BCTRLSENSOR"/>
</dbReference>
<feature type="domain" description="PAC" evidence="10">
    <location>
        <begin position="78"/>
        <end position="129"/>
    </location>
</feature>
<feature type="domain" description="Histidine kinase" evidence="7">
    <location>
        <begin position="310"/>
        <end position="532"/>
    </location>
</feature>
<dbReference type="SMART" id="SM00387">
    <property type="entry name" value="HATPase_c"/>
    <property type="match status" value="1"/>
</dbReference>
<keyword evidence="3 6" id="KW-0597">Phosphoprotein</keyword>
<dbReference type="SUPFAM" id="SSF55874">
    <property type="entry name" value="ATPase domain of HSP90 chaperone/DNA topoisomerase II/histidine kinase"/>
    <property type="match status" value="1"/>
</dbReference>
<dbReference type="Pfam" id="PF13426">
    <property type="entry name" value="PAS_9"/>
    <property type="match status" value="1"/>
</dbReference>
<dbReference type="SUPFAM" id="SSF52172">
    <property type="entry name" value="CheY-like"/>
    <property type="match status" value="1"/>
</dbReference>
<accession>A0A2P1PTJ0</accession>
<dbReference type="Gene3D" id="1.10.287.130">
    <property type="match status" value="1"/>
</dbReference>
<evidence type="ECO:0000259" key="9">
    <source>
        <dbReference type="PROSITE" id="PS50112"/>
    </source>
</evidence>
<keyword evidence="5 11" id="KW-0418">Kinase</keyword>
<comment type="catalytic activity">
    <reaction evidence="1">
        <text>ATP + protein L-histidine = ADP + protein N-phospho-L-histidine.</text>
        <dbReference type="EC" id="2.7.13.3"/>
    </reaction>
</comment>
<dbReference type="InterPro" id="IPR036890">
    <property type="entry name" value="HATPase_C_sf"/>
</dbReference>
<dbReference type="InterPro" id="IPR036097">
    <property type="entry name" value="HisK_dim/P_sf"/>
</dbReference>
<dbReference type="Proteomes" id="UP000241074">
    <property type="component" value="Chromosome"/>
</dbReference>
<dbReference type="SUPFAM" id="SSF47384">
    <property type="entry name" value="Homodimeric domain of signal transducing histidine kinase"/>
    <property type="match status" value="1"/>
</dbReference>
<dbReference type="InterPro" id="IPR000700">
    <property type="entry name" value="PAS-assoc_C"/>
</dbReference>
<dbReference type="Pfam" id="PF00072">
    <property type="entry name" value="Response_reg"/>
    <property type="match status" value="1"/>
</dbReference>
<dbReference type="PROSITE" id="PS50113">
    <property type="entry name" value="PAC"/>
    <property type="match status" value="1"/>
</dbReference>
<reference evidence="11 12" key="2">
    <citation type="submission" date="2018-03" db="EMBL/GenBank/DDBJ databases">
        <authorList>
            <person name="Keele B.F."/>
        </authorList>
    </citation>
    <scope>NUCLEOTIDE SEQUENCE [LARGE SCALE GENOMIC DNA]</scope>
    <source>
        <strain evidence="11 12">D13</strain>
    </source>
</reference>
<dbReference type="SUPFAM" id="SSF55785">
    <property type="entry name" value="PYP-like sensor domain (PAS domain)"/>
    <property type="match status" value="1"/>
</dbReference>
<sequence length="678" mass="74348">MSALFDQLFEVVPDAVILVDRRGVIVHANTHASDLFGYSHRDLVGETVDALVPDSVRGRHSLHRADYMERPRVRPMGTRGQALVGRRKDGSEFPVEIALSALETEDGPRYLASIRDISESQRVRQALLRARHDRLVARVGELAVNSTDVDSVLTQLPRDIAEALQIDAVAIASSRSDRNRVHMRASCGLDHIPTSNLDWSLDIGNPFGHVITTGESLTLDDLTASTVEFEQRTLRDSGFRSALFVPLADRDGRREALIALSKQAHSFDQDSRFFLGSVANLLSALIQRRHTEEQLAHSQRLDAIGQLTGGIAHDFNNLLTVVSGNLQLIEISCPDQENVQEMVRGAHRAVDSAAQLTAKLLAFARRQHLSPQWIDTEAMLREMGALLGRTLGETVQINVDASADLPPLFADRAQLESALLNLALNARDAMPRGGQILIKARMLDLEAEDASHFEVAPGRFLTLAVTDTGIGMKPEILEHIFEPFFTTKGPGKGNGLGLSMVYGFVRQSGGHVHVESQVGQGTRIEMLLPLQPDAAKGQTVADLVVSEPVDPLLGTERILVVEDDQDVRAITITFLRSLGYVVNAASTAEQALEMIAEQDDIAVVLSDVVLGSGMSGVELAQALETLKPRLPVLLTSGYEHQTLQQLGVPSGQFEFLRKPYRREQLAMLLRRKLKSDKN</sequence>
<dbReference type="SMART" id="SM00091">
    <property type="entry name" value="PAS"/>
    <property type="match status" value="1"/>
</dbReference>